<evidence type="ECO:0000256" key="3">
    <source>
        <dbReference type="ARBA" id="ARBA00006236"/>
    </source>
</evidence>
<feature type="transmembrane region" description="Helical" evidence="10">
    <location>
        <begin position="211"/>
        <end position="235"/>
    </location>
</feature>
<dbReference type="Pfam" id="PF07690">
    <property type="entry name" value="MFS_1"/>
    <property type="match status" value="1"/>
</dbReference>
<feature type="transmembrane region" description="Helical" evidence="10">
    <location>
        <begin position="368"/>
        <end position="390"/>
    </location>
</feature>
<dbReference type="GO" id="GO:0042910">
    <property type="term" value="F:xenobiotic transmembrane transporter activity"/>
    <property type="evidence" value="ECO:0007669"/>
    <property type="project" value="InterPro"/>
</dbReference>
<dbReference type="CDD" id="cd17320">
    <property type="entry name" value="MFS_MdfA_MDR_like"/>
    <property type="match status" value="1"/>
</dbReference>
<evidence type="ECO:0000256" key="1">
    <source>
        <dbReference type="ARBA" id="ARBA00003279"/>
    </source>
</evidence>
<dbReference type="Proteomes" id="UP000553766">
    <property type="component" value="Unassembled WGS sequence"/>
</dbReference>
<comment type="function">
    <text evidence="1">Resistance to tetracycline by an active tetracycline efflux. This is an energy-dependent process that decreases the accumulation of the antibiotic in whole cells. This protein functions as a metal-tetracycline/H(+) antiporter.</text>
</comment>
<dbReference type="PRINTS" id="PR01035">
    <property type="entry name" value="TCRTETA"/>
</dbReference>
<evidence type="ECO:0000256" key="6">
    <source>
        <dbReference type="ARBA" id="ARBA00022475"/>
    </source>
</evidence>
<dbReference type="Gene3D" id="1.20.1720.10">
    <property type="entry name" value="Multidrug resistance protein D"/>
    <property type="match status" value="1"/>
</dbReference>
<comment type="similarity">
    <text evidence="3 10">Belongs to the major facilitator superfamily. Bcr/CmlA family.</text>
</comment>
<dbReference type="GO" id="GO:1990961">
    <property type="term" value="P:xenobiotic detoxification by transmembrane export across the plasma membrane"/>
    <property type="evidence" value="ECO:0007669"/>
    <property type="project" value="InterPro"/>
</dbReference>
<feature type="transmembrane region" description="Helical" evidence="10">
    <location>
        <begin position="45"/>
        <end position="65"/>
    </location>
</feature>
<feature type="transmembrane region" description="Helical" evidence="10">
    <location>
        <begin position="102"/>
        <end position="122"/>
    </location>
</feature>
<keyword evidence="9 10" id="KW-0472">Membrane</keyword>
<evidence type="ECO:0000256" key="2">
    <source>
        <dbReference type="ARBA" id="ARBA00004651"/>
    </source>
</evidence>
<organism evidence="12 13">
    <name type="scientific">Rubricella aquisinus</name>
    <dbReference type="NCBI Taxonomy" id="2028108"/>
    <lineage>
        <taxon>Bacteria</taxon>
        <taxon>Pseudomonadati</taxon>
        <taxon>Pseudomonadota</taxon>
        <taxon>Alphaproteobacteria</taxon>
        <taxon>Rhodobacterales</taxon>
        <taxon>Paracoccaceae</taxon>
        <taxon>Rubricella</taxon>
    </lineage>
</organism>
<comment type="similarity">
    <text evidence="4">Belongs to the major facilitator superfamily. TCR/Tet family.</text>
</comment>
<dbReference type="InterPro" id="IPR020846">
    <property type="entry name" value="MFS_dom"/>
</dbReference>
<evidence type="ECO:0000256" key="10">
    <source>
        <dbReference type="RuleBase" id="RU365088"/>
    </source>
</evidence>
<dbReference type="PROSITE" id="PS50850">
    <property type="entry name" value="MFS"/>
    <property type="match status" value="1"/>
</dbReference>
<keyword evidence="8 10" id="KW-1133">Transmembrane helix</keyword>
<dbReference type="InterPro" id="IPR011701">
    <property type="entry name" value="MFS"/>
</dbReference>
<proteinExistence type="inferred from homology"/>
<keyword evidence="13" id="KW-1185">Reference proteome</keyword>
<dbReference type="InterPro" id="IPR005829">
    <property type="entry name" value="Sugar_transporter_CS"/>
</dbReference>
<feature type="transmembrane region" description="Helical" evidence="10">
    <location>
        <begin position="134"/>
        <end position="156"/>
    </location>
</feature>
<keyword evidence="6" id="KW-1003">Cell membrane</keyword>
<dbReference type="InterPro" id="IPR036259">
    <property type="entry name" value="MFS_trans_sf"/>
</dbReference>
<feature type="transmembrane region" description="Helical" evidence="10">
    <location>
        <begin position="341"/>
        <end position="362"/>
    </location>
</feature>
<accession>A0A840WP42</accession>
<name>A0A840WP42_9RHOB</name>
<dbReference type="SUPFAM" id="SSF103473">
    <property type="entry name" value="MFS general substrate transporter"/>
    <property type="match status" value="1"/>
</dbReference>
<feature type="transmembrane region" description="Helical" evidence="10">
    <location>
        <begin position="247"/>
        <end position="265"/>
    </location>
</feature>
<sequence>MTTPRIANPPHIVTLVLLAGIGALSMNIFLPSLPGMAEYFAADYALIQLAISAYLGVIAVLQLIIGPLSDRYGRRPVMLGSLVIFCLATLGCLLSTTIETFLIFRFVQAAVAAGIVLSRAIVRDMVAPDKAASMIGYVTMGMSLVPMIGPIIGGWLDSLFGWQSTFVALLVFGVAVLLIAWRDLGETNMDPSDSFTEQFSAYPELIRARRFWGYALTAAFASGAYFGFLGGAPFVASELLGLNSAQVGMYFMAPAVGYLIGNFLSGRYASQVGLNGMMAAGGIVATMGAALALVLFGVGLEHPMSLFGSIALIGIGNGLTLPSANAGIVSVRPRLAGSASGLGGALMIGGGAAVAAFTGSLLSMESGAWPLLIVMLVASGLSILTTLYVIRRARTVGDLD</sequence>
<feature type="transmembrane region" description="Helical" evidence="10">
    <location>
        <begin position="12"/>
        <end position="33"/>
    </location>
</feature>
<keyword evidence="5 10" id="KW-0813">Transport</keyword>
<comment type="subcellular location">
    <subcellularLocation>
        <location evidence="10">Cell inner membrane</location>
        <topology evidence="10">Multi-pass membrane protein</topology>
    </subcellularLocation>
    <subcellularLocation>
        <location evidence="2">Cell membrane</location>
        <topology evidence="2">Multi-pass membrane protein</topology>
    </subcellularLocation>
</comment>
<evidence type="ECO:0000256" key="7">
    <source>
        <dbReference type="ARBA" id="ARBA00022692"/>
    </source>
</evidence>
<evidence type="ECO:0000256" key="4">
    <source>
        <dbReference type="ARBA" id="ARBA00007520"/>
    </source>
</evidence>
<evidence type="ECO:0000259" key="11">
    <source>
        <dbReference type="PROSITE" id="PS50850"/>
    </source>
</evidence>
<feature type="transmembrane region" description="Helical" evidence="10">
    <location>
        <begin position="306"/>
        <end position="329"/>
    </location>
</feature>
<dbReference type="PROSITE" id="PS00216">
    <property type="entry name" value="SUGAR_TRANSPORT_1"/>
    <property type="match status" value="1"/>
</dbReference>
<dbReference type="RefSeq" id="WP_184012786.1">
    <property type="nucleotide sequence ID" value="NZ_JACIJS010000009.1"/>
</dbReference>
<dbReference type="AlphaFoldDB" id="A0A840WP42"/>
<gene>
    <name evidence="12" type="ORF">FHS89_002870</name>
</gene>
<reference evidence="12 13" key="1">
    <citation type="submission" date="2020-08" db="EMBL/GenBank/DDBJ databases">
        <title>Genomic Encyclopedia of Type Strains, Phase IV (KMG-IV): sequencing the most valuable type-strain genomes for metagenomic binning, comparative biology and taxonomic classification.</title>
        <authorList>
            <person name="Goeker M."/>
        </authorList>
    </citation>
    <scope>NUCLEOTIDE SEQUENCE [LARGE SCALE GENOMIC DNA]</scope>
    <source>
        <strain evidence="12 13">DSM 103377</strain>
    </source>
</reference>
<dbReference type="InterPro" id="IPR050189">
    <property type="entry name" value="MFS_Efflux_Transporters"/>
</dbReference>
<evidence type="ECO:0000256" key="5">
    <source>
        <dbReference type="ARBA" id="ARBA00022448"/>
    </source>
</evidence>
<evidence type="ECO:0000256" key="8">
    <source>
        <dbReference type="ARBA" id="ARBA00022989"/>
    </source>
</evidence>
<evidence type="ECO:0000256" key="9">
    <source>
        <dbReference type="ARBA" id="ARBA00023136"/>
    </source>
</evidence>
<dbReference type="PANTHER" id="PTHR43124">
    <property type="entry name" value="PURINE EFFLUX PUMP PBUE"/>
    <property type="match status" value="1"/>
</dbReference>
<dbReference type="InterPro" id="IPR004812">
    <property type="entry name" value="Efflux_drug-R_Bcr/CmlA"/>
</dbReference>
<protein>
    <recommendedName>
        <fullName evidence="10">Bcr/CflA family efflux transporter</fullName>
    </recommendedName>
</protein>
<evidence type="ECO:0000313" key="12">
    <source>
        <dbReference type="EMBL" id="MBB5516828.1"/>
    </source>
</evidence>
<keyword evidence="7 10" id="KW-0812">Transmembrane</keyword>
<dbReference type="NCBIfam" id="TIGR00710">
    <property type="entry name" value="efflux_Bcr_CflA"/>
    <property type="match status" value="1"/>
</dbReference>
<feature type="transmembrane region" description="Helical" evidence="10">
    <location>
        <begin position="77"/>
        <end position="96"/>
    </location>
</feature>
<dbReference type="GO" id="GO:0005886">
    <property type="term" value="C:plasma membrane"/>
    <property type="evidence" value="ECO:0007669"/>
    <property type="project" value="UniProtKB-SubCell"/>
</dbReference>
<dbReference type="InterPro" id="IPR001958">
    <property type="entry name" value="Tet-R_TetA/multi-R_MdtG-like"/>
</dbReference>
<comment type="caution">
    <text evidence="12">The sequence shown here is derived from an EMBL/GenBank/DDBJ whole genome shotgun (WGS) entry which is preliminary data.</text>
</comment>
<feature type="transmembrane region" description="Helical" evidence="10">
    <location>
        <begin position="277"/>
        <end position="300"/>
    </location>
</feature>
<dbReference type="EMBL" id="JACIJS010000009">
    <property type="protein sequence ID" value="MBB5516828.1"/>
    <property type="molecule type" value="Genomic_DNA"/>
</dbReference>
<dbReference type="PANTHER" id="PTHR43124:SF3">
    <property type="entry name" value="CHLORAMPHENICOL EFFLUX PUMP RV0191"/>
    <property type="match status" value="1"/>
</dbReference>
<feature type="domain" description="Major facilitator superfamily (MFS) profile" evidence="11">
    <location>
        <begin position="11"/>
        <end position="394"/>
    </location>
</feature>
<evidence type="ECO:0000313" key="13">
    <source>
        <dbReference type="Proteomes" id="UP000553766"/>
    </source>
</evidence>
<feature type="transmembrane region" description="Helical" evidence="10">
    <location>
        <begin position="162"/>
        <end position="181"/>
    </location>
</feature>
<keyword evidence="10" id="KW-0997">Cell inner membrane</keyword>